<evidence type="ECO:0008006" key="4">
    <source>
        <dbReference type="Google" id="ProtNLM"/>
    </source>
</evidence>
<evidence type="ECO:0000313" key="2">
    <source>
        <dbReference type="EMBL" id="MDR7946855.1"/>
    </source>
</evidence>
<keyword evidence="3" id="KW-1185">Reference proteome</keyword>
<organism evidence="2 3">
    <name type="scientific">Achromobacter aegrifaciens</name>
    <dbReference type="NCBI Taxonomy" id="1287736"/>
    <lineage>
        <taxon>Bacteria</taxon>
        <taxon>Pseudomonadati</taxon>
        <taxon>Pseudomonadota</taxon>
        <taxon>Betaproteobacteria</taxon>
        <taxon>Burkholderiales</taxon>
        <taxon>Alcaligenaceae</taxon>
        <taxon>Achromobacter</taxon>
    </lineage>
</organism>
<accession>A0ABU2DFF9</accession>
<proteinExistence type="predicted"/>
<feature type="transmembrane region" description="Helical" evidence="1">
    <location>
        <begin position="61"/>
        <end position="78"/>
    </location>
</feature>
<name>A0ABU2DFF9_ACHAE</name>
<keyword evidence="1" id="KW-0812">Transmembrane</keyword>
<dbReference type="RefSeq" id="WP_310534031.1">
    <property type="nucleotide sequence ID" value="NZ_JAVKVN010000006.1"/>
</dbReference>
<keyword evidence="1" id="KW-1133">Transmembrane helix</keyword>
<feature type="transmembrane region" description="Helical" evidence="1">
    <location>
        <begin position="84"/>
        <end position="109"/>
    </location>
</feature>
<feature type="transmembrane region" description="Helical" evidence="1">
    <location>
        <begin position="15"/>
        <end position="40"/>
    </location>
</feature>
<gene>
    <name evidence="2" type="ORF">RIU57_17170</name>
</gene>
<keyword evidence="1" id="KW-0472">Membrane</keyword>
<protein>
    <recommendedName>
        <fullName evidence="4">Transmembrane protein</fullName>
    </recommendedName>
</protein>
<reference evidence="3" key="1">
    <citation type="submission" date="2023-07" db="EMBL/GenBank/DDBJ databases">
        <title>Glyphosate-induced phosphonatase operons in soil bacteria of genus Achromobacter.</title>
        <authorList>
            <person name="Epiktetov D.O."/>
            <person name="Sviridov A.V."/>
            <person name="Tarlachkov S.V."/>
            <person name="Shushkova T.V."/>
            <person name="Toropygin I.Y."/>
            <person name="Leontievsky A."/>
        </authorList>
    </citation>
    <scope>NUCLEOTIDE SEQUENCE [LARGE SCALE GENOMIC DNA]</scope>
    <source>
        <strain evidence="3">Kg 16</strain>
    </source>
</reference>
<comment type="caution">
    <text evidence="2">The sequence shown here is derived from an EMBL/GenBank/DDBJ whole genome shotgun (WGS) entry which is preliminary data.</text>
</comment>
<dbReference type="EMBL" id="JAVKVN010000006">
    <property type="protein sequence ID" value="MDR7946855.1"/>
    <property type="molecule type" value="Genomic_DNA"/>
</dbReference>
<dbReference type="Proteomes" id="UP001264156">
    <property type="component" value="Unassembled WGS sequence"/>
</dbReference>
<evidence type="ECO:0000313" key="3">
    <source>
        <dbReference type="Proteomes" id="UP001264156"/>
    </source>
</evidence>
<evidence type="ECO:0000256" key="1">
    <source>
        <dbReference type="SAM" id="Phobius"/>
    </source>
</evidence>
<sequence>METALREILMALAELGILIAWSSCHVLPLACVLAVIIHLWPQRFGKLGTLASMRWVSGGMAAIWVCALSLLLLLYWVASRYDNGYGYAMLGLMTYMSPSLIMSLVALLVHWRLARRDREHV</sequence>